<dbReference type="EMBL" id="LAZR01012281">
    <property type="protein sequence ID" value="KKM27662.1"/>
    <property type="molecule type" value="Genomic_DNA"/>
</dbReference>
<accession>A0A0F9IJF1</accession>
<evidence type="ECO:0000313" key="1">
    <source>
        <dbReference type="EMBL" id="KKM27662.1"/>
    </source>
</evidence>
<organism evidence="1">
    <name type="scientific">marine sediment metagenome</name>
    <dbReference type="NCBI Taxonomy" id="412755"/>
    <lineage>
        <taxon>unclassified sequences</taxon>
        <taxon>metagenomes</taxon>
        <taxon>ecological metagenomes</taxon>
    </lineage>
</organism>
<protein>
    <submittedName>
        <fullName evidence="1">Uncharacterized protein</fullName>
    </submittedName>
</protein>
<dbReference type="AlphaFoldDB" id="A0A0F9IJF1"/>
<reference evidence="1" key="1">
    <citation type="journal article" date="2015" name="Nature">
        <title>Complex archaea that bridge the gap between prokaryotes and eukaryotes.</title>
        <authorList>
            <person name="Spang A."/>
            <person name="Saw J.H."/>
            <person name="Jorgensen S.L."/>
            <person name="Zaremba-Niedzwiedzka K."/>
            <person name="Martijn J."/>
            <person name="Lind A.E."/>
            <person name="van Eijk R."/>
            <person name="Schleper C."/>
            <person name="Guy L."/>
            <person name="Ettema T.J."/>
        </authorList>
    </citation>
    <scope>NUCLEOTIDE SEQUENCE</scope>
</reference>
<comment type="caution">
    <text evidence="1">The sequence shown here is derived from an EMBL/GenBank/DDBJ whole genome shotgun (WGS) entry which is preliminary data.</text>
</comment>
<gene>
    <name evidence="1" type="ORF">LCGC14_1572490</name>
</gene>
<proteinExistence type="predicted"/>
<name>A0A0F9IJF1_9ZZZZ</name>
<sequence>MDLTYQRCPEDAAQVLSATLEIDLGPSGKKIELGIHEIASILMMKGMIYGTTLAIKGGVTEDFVSRVALGLSKQMGDDVHALCPVLGMLSECSALMGGGKAVLSKEGLIDVFPSQQCEEWLKKYFDKKLGD</sequence>